<keyword evidence="5" id="KW-0648">Protein biosynthesis</keyword>
<evidence type="ECO:0000256" key="3">
    <source>
        <dbReference type="ARBA" id="ARBA00023134"/>
    </source>
</evidence>
<keyword evidence="3" id="KW-0342">GTP-binding</keyword>
<dbReference type="AlphaFoldDB" id="A0A485NYP8"/>
<evidence type="ECO:0000259" key="4">
    <source>
        <dbReference type="Pfam" id="PF00009"/>
    </source>
</evidence>
<dbReference type="InterPro" id="IPR050100">
    <property type="entry name" value="TRAFAC_GTPase_members"/>
</dbReference>
<dbReference type="SUPFAM" id="SSF50465">
    <property type="entry name" value="EF-Tu/eEF-1alpha/eIF2-gamma C-terminal domain"/>
    <property type="match status" value="1"/>
</dbReference>
<comment type="similarity">
    <text evidence="1">Belongs to the TRAFAC class translation factor GTPase superfamily. Classic translation factor GTPase family. EF-Tu/EF-1A subfamily.</text>
</comment>
<keyword evidence="6" id="KW-1185">Reference proteome</keyword>
<dbReference type="SUPFAM" id="SSF52540">
    <property type="entry name" value="P-loop containing nucleoside triphosphate hydrolases"/>
    <property type="match status" value="1"/>
</dbReference>
<dbReference type="InterPro" id="IPR000795">
    <property type="entry name" value="T_Tr_GTP-bd_dom"/>
</dbReference>
<dbReference type="Gene3D" id="3.40.50.300">
    <property type="entry name" value="P-loop containing nucleotide triphosphate hydrolases"/>
    <property type="match status" value="1"/>
</dbReference>
<evidence type="ECO:0000256" key="1">
    <source>
        <dbReference type="ARBA" id="ARBA00007249"/>
    </source>
</evidence>
<reference evidence="5 6" key="1">
    <citation type="submission" date="2019-01" db="EMBL/GenBank/DDBJ databases">
        <authorList>
            <person name="Alioto T."/>
            <person name="Alioto T."/>
        </authorList>
    </citation>
    <scope>NUCLEOTIDE SEQUENCE [LARGE SCALE GENOMIC DNA]</scope>
</reference>
<protein>
    <submittedName>
        <fullName evidence="5">Elongation factor 1-alpha 1-like</fullName>
    </submittedName>
</protein>
<dbReference type="InterPro" id="IPR009001">
    <property type="entry name" value="Transl_elong_EF1A/Init_IF2_C"/>
</dbReference>
<evidence type="ECO:0000313" key="5">
    <source>
        <dbReference type="EMBL" id="VFV38500.1"/>
    </source>
</evidence>
<dbReference type="InterPro" id="IPR027417">
    <property type="entry name" value="P-loop_NTPase"/>
</dbReference>
<dbReference type="PANTHER" id="PTHR23115">
    <property type="entry name" value="TRANSLATION FACTOR"/>
    <property type="match status" value="1"/>
</dbReference>
<proteinExistence type="inferred from homology"/>
<organism evidence="5 6">
    <name type="scientific">Lynx pardinus</name>
    <name type="common">Iberian lynx</name>
    <name type="synonym">Felis pardina</name>
    <dbReference type="NCBI Taxonomy" id="191816"/>
    <lineage>
        <taxon>Eukaryota</taxon>
        <taxon>Metazoa</taxon>
        <taxon>Chordata</taxon>
        <taxon>Craniata</taxon>
        <taxon>Vertebrata</taxon>
        <taxon>Euteleostomi</taxon>
        <taxon>Mammalia</taxon>
        <taxon>Eutheria</taxon>
        <taxon>Laurasiatheria</taxon>
        <taxon>Carnivora</taxon>
        <taxon>Feliformia</taxon>
        <taxon>Felidae</taxon>
        <taxon>Felinae</taxon>
        <taxon>Lynx</taxon>
    </lineage>
</organism>
<evidence type="ECO:0000256" key="2">
    <source>
        <dbReference type="ARBA" id="ARBA00022741"/>
    </source>
</evidence>
<sequence>MGKEKTHINIAVIGHLDLGKYTTSGHLIYKCGGIKKKGELSKNLKRLLRWARASSSMLGVGFTELKEKTDCHSGKQLEGDPKFLKCGGAAIIDMWTRRQLELARSPNLPRKIRGLNEYYP</sequence>
<dbReference type="GO" id="GO:0003924">
    <property type="term" value="F:GTPase activity"/>
    <property type="evidence" value="ECO:0007669"/>
    <property type="project" value="InterPro"/>
</dbReference>
<feature type="domain" description="Tr-type G" evidence="4">
    <location>
        <begin position="5"/>
        <end position="42"/>
    </location>
</feature>
<keyword evidence="2" id="KW-0547">Nucleotide-binding</keyword>
<name>A0A485NYP8_LYNPA</name>
<evidence type="ECO:0000313" key="6">
    <source>
        <dbReference type="Proteomes" id="UP000386466"/>
    </source>
</evidence>
<dbReference type="EMBL" id="CAAGRJ010026220">
    <property type="protein sequence ID" value="VFV38500.1"/>
    <property type="molecule type" value="Genomic_DNA"/>
</dbReference>
<keyword evidence="5" id="KW-0251">Elongation factor</keyword>
<gene>
    <name evidence="5" type="ORF">LYPA_23C003254</name>
</gene>
<dbReference type="GO" id="GO:0005525">
    <property type="term" value="F:GTP binding"/>
    <property type="evidence" value="ECO:0007669"/>
    <property type="project" value="UniProtKB-KW"/>
</dbReference>
<dbReference type="Proteomes" id="UP000386466">
    <property type="component" value="Unassembled WGS sequence"/>
</dbReference>
<dbReference type="Pfam" id="PF00009">
    <property type="entry name" value="GTP_EFTU"/>
    <property type="match status" value="1"/>
</dbReference>
<accession>A0A485NYP8</accession>
<dbReference type="GO" id="GO:0003746">
    <property type="term" value="F:translation elongation factor activity"/>
    <property type="evidence" value="ECO:0007669"/>
    <property type="project" value="UniProtKB-KW"/>
</dbReference>